<dbReference type="EMBL" id="SFBI01000047">
    <property type="protein sequence ID" value="TRU40643.1"/>
    <property type="molecule type" value="Genomic_DNA"/>
</dbReference>
<dbReference type="Proteomes" id="UP000317708">
    <property type="component" value="Unassembled WGS sequence"/>
</dbReference>
<dbReference type="Pfam" id="PF21826">
    <property type="entry name" value="DUF6887"/>
    <property type="match status" value="1"/>
</dbReference>
<sequence length="84" mass="10053">MSQPKFQAMSQKELQDYMLSHRDDQQAFYAYIDRLDQEGNWIEMPPVDSVEDLEKYPEFTGQFRQKSQLQKQPTILRLNPVIED</sequence>
<dbReference type="InterPro" id="IPR054053">
    <property type="entry name" value="DUF6887"/>
</dbReference>
<name>A0A552F1P8_MICAE</name>
<evidence type="ECO:0000313" key="1">
    <source>
        <dbReference type="EMBL" id="TRU40643.1"/>
    </source>
</evidence>
<reference evidence="1 2" key="1">
    <citation type="submission" date="2019-01" db="EMBL/GenBank/DDBJ databases">
        <title>Coherence of Microcystis species and biogeography revealed through population genomics.</title>
        <authorList>
            <person name="Perez-Carrascal O.M."/>
            <person name="Terrat Y."/>
            <person name="Giani A."/>
            <person name="Fortin N."/>
            <person name="Tromas N."/>
            <person name="Shapiro B.J."/>
        </authorList>
    </citation>
    <scope>NUCLEOTIDE SEQUENCE [LARGE SCALE GENOMIC DNA]</scope>
    <source>
        <strain evidence="1">Ma_MB_S_20031200_S102</strain>
    </source>
</reference>
<evidence type="ECO:0000313" key="2">
    <source>
        <dbReference type="Proteomes" id="UP000317708"/>
    </source>
</evidence>
<dbReference type="AlphaFoldDB" id="A0A552F1P8"/>
<comment type="caution">
    <text evidence="1">The sequence shown here is derived from an EMBL/GenBank/DDBJ whole genome shotgun (WGS) entry which is preliminary data.</text>
</comment>
<accession>A0A552F1P8</accession>
<gene>
    <name evidence="1" type="ORF">EWV92_04820</name>
</gene>
<protein>
    <submittedName>
        <fullName evidence="1">Uncharacterized protein</fullName>
    </submittedName>
</protein>
<proteinExistence type="predicted"/>
<organism evidence="1 2">
    <name type="scientific">Microcystis aeruginosa Ma_MB_S_20031200_S102</name>
    <dbReference type="NCBI Taxonomy" id="2486254"/>
    <lineage>
        <taxon>Bacteria</taxon>
        <taxon>Bacillati</taxon>
        <taxon>Cyanobacteriota</taxon>
        <taxon>Cyanophyceae</taxon>
        <taxon>Oscillatoriophycideae</taxon>
        <taxon>Chroococcales</taxon>
        <taxon>Microcystaceae</taxon>
        <taxon>Microcystis</taxon>
    </lineage>
</organism>